<dbReference type="EMBL" id="KQ965731">
    <property type="protein sequence ID" value="KXS22330.1"/>
    <property type="molecule type" value="Genomic_DNA"/>
</dbReference>
<feature type="region of interest" description="Disordered" evidence="1">
    <location>
        <begin position="136"/>
        <end position="168"/>
    </location>
</feature>
<name>A0A139B064_GONPJ</name>
<evidence type="ECO:0000313" key="3">
    <source>
        <dbReference type="EMBL" id="KXS22330.1"/>
    </source>
</evidence>
<evidence type="ECO:0000313" key="4">
    <source>
        <dbReference type="Proteomes" id="UP000070544"/>
    </source>
</evidence>
<dbReference type="Pfam" id="PF24764">
    <property type="entry name" value="rva_4"/>
    <property type="match status" value="1"/>
</dbReference>
<accession>A0A139B064</accession>
<reference evidence="3 4" key="1">
    <citation type="journal article" date="2015" name="Genome Biol. Evol.">
        <title>Phylogenomic analyses indicate that early fungi evolved digesting cell walls of algal ancestors of land plants.</title>
        <authorList>
            <person name="Chang Y."/>
            <person name="Wang S."/>
            <person name="Sekimoto S."/>
            <person name="Aerts A.L."/>
            <person name="Choi C."/>
            <person name="Clum A."/>
            <person name="LaButti K.M."/>
            <person name="Lindquist E.A."/>
            <person name="Yee Ngan C."/>
            <person name="Ohm R.A."/>
            <person name="Salamov A.A."/>
            <person name="Grigoriev I.V."/>
            <person name="Spatafora J.W."/>
            <person name="Berbee M.L."/>
        </authorList>
    </citation>
    <scope>NUCLEOTIDE SEQUENCE [LARGE SCALE GENOMIC DNA]</scope>
    <source>
        <strain evidence="3 4">JEL478</strain>
    </source>
</reference>
<dbReference type="Proteomes" id="UP000070544">
    <property type="component" value="Unassembled WGS sequence"/>
</dbReference>
<sequence>MKTKSPVWIYEHGFRPAVLRLGLWDNIRAGKGTEACLVSFVQILLAPLRCHQDRDPVHLVPSVHNTPMERPWKEANERISAPLRRQLDHMRHSHLFSMDNEMHRFCISEVTLRVVRWRIDNHLTIMRFCRVPGRRDGNSNGKLSGNDSRPATGCVDNRSGNADVSGGR</sequence>
<gene>
    <name evidence="3" type="ORF">M427DRAFT_50665</name>
</gene>
<dbReference type="AlphaFoldDB" id="A0A139B064"/>
<dbReference type="InterPro" id="IPR058913">
    <property type="entry name" value="Integrase_dom_put"/>
</dbReference>
<protein>
    <recommendedName>
        <fullName evidence="2">Integrase core domain-containing protein</fullName>
    </recommendedName>
</protein>
<feature type="domain" description="Integrase core" evidence="2">
    <location>
        <begin position="14"/>
        <end position="121"/>
    </location>
</feature>
<evidence type="ECO:0000259" key="2">
    <source>
        <dbReference type="Pfam" id="PF24764"/>
    </source>
</evidence>
<organism evidence="3 4">
    <name type="scientific">Gonapodya prolifera (strain JEL478)</name>
    <name type="common">Monoblepharis prolifera</name>
    <dbReference type="NCBI Taxonomy" id="1344416"/>
    <lineage>
        <taxon>Eukaryota</taxon>
        <taxon>Fungi</taxon>
        <taxon>Fungi incertae sedis</taxon>
        <taxon>Chytridiomycota</taxon>
        <taxon>Chytridiomycota incertae sedis</taxon>
        <taxon>Monoblepharidomycetes</taxon>
        <taxon>Monoblepharidales</taxon>
        <taxon>Gonapodyaceae</taxon>
        <taxon>Gonapodya</taxon>
    </lineage>
</organism>
<keyword evidence="4" id="KW-1185">Reference proteome</keyword>
<dbReference type="OrthoDB" id="5952813at2759"/>
<proteinExistence type="predicted"/>
<feature type="compositionally biased region" description="Polar residues" evidence="1">
    <location>
        <begin position="138"/>
        <end position="149"/>
    </location>
</feature>
<evidence type="ECO:0000256" key="1">
    <source>
        <dbReference type="SAM" id="MobiDB-lite"/>
    </source>
</evidence>